<evidence type="ECO:0000313" key="3">
    <source>
        <dbReference type="Proteomes" id="UP001501455"/>
    </source>
</evidence>
<dbReference type="PANTHER" id="PTHR43441:SF2">
    <property type="entry name" value="FAMILY ACETYLTRANSFERASE, PUTATIVE (AFU_ORTHOLOGUE AFUA_7G00850)-RELATED"/>
    <property type="match status" value="1"/>
</dbReference>
<gene>
    <name evidence="2" type="ORF">GCM10019016_135420</name>
</gene>
<dbReference type="InterPro" id="IPR000182">
    <property type="entry name" value="GNAT_dom"/>
</dbReference>
<protein>
    <submittedName>
        <fullName evidence="2">GNAT family N-acetyltransferase</fullName>
    </submittedName>
</protein>
<dbReference type="Pfam" id="PF13302">
    <property type="entry name" value="Acetyltransf_3"/>
    <property type="match status" value="1"/>
</dbReference>
<dbReference type="PANTHER" id="PTHR43441">
    <property type="entry name" value="RIBOSOMAL-PROTEIN-SERINE ACETYLTRANSFERASE"/>
    <property type="match status" value="1"/>
</dbReference>
<comment type="caution">
    <text evidence="2">The sequence shown here is derived from an EMBL/GenBank/DDBJ whole genome shotgun (WGS) entry which is preliminary data.</text>
</comment>
<accession>A0ABP6UIE7</accession>
<feature type="domain" description="N-acetyltransferase" evidence="1">
    <location>
        <begin position="13"/>
        <end position="180"/>
    </location>
</feature>
<dbReference type="PROSITE" id="PS51186">
    <property type="entry name" value="GNAT"/>
    <property type="match status" value="1"/>
</dbReference>
<proteinExistence type="predicted"/>
<keyword evidence="3" id="KW-1185">Reference proteome</keyword>
<dbReference type="RefSeq" id="WP_345586420.1">
    <property type="nucleotide sequence ID" value="NZ_BAAAXF010000090.1"/>
</dbReference>
<reference evidence="3" key="1">
    <citation type="journal article" date="2019" name="Int. J. Syst. Evol. Microbiol.">
        <title>The Global Catalogue of Microorganisms (GCM) 10K type strain sequencing project: providing services to taxonomists for standard genome sequencing and annotation.</title>
        <authorList>
            <consortium name="The Broad Institute Genomics Platform"/>
            <consortium name="The Broad Institute Genome Sequencing Center for Infectious Disease"/>
            <person name="Wu L."/>
            <person name="Ma J."/>
        </authorList>
    </citation>
    <scope>NUCLEOTIDE SEQUENCE [LARGE SCALE GENOMIC DNA]</scope>
    <source>
        <strain evidence="3">JCM 4816</strain>
    </source>
</reference>
<dbReference type="Proteomes" id="UP001501455">
    <property type="component" value="Unassembled WGS sequence"/>
</dbReference>
<sequence>MEEPADTLRCERVELRRWRTSDLDSLERTIRESLDHLVPWMPWASDPPDRRQLADFLARNQEQWKTGEAYAYAITSDGALVGSCGLYRRIGAGGLDIGYWLHPRRTGRGLATAAAAALVRQGLRLADVDHVEIHHDAANTASGAVARRLGFVEVGRAPLSAGPTAPGEVGIDVVCRMTADRWRAGTAARAPRAG</sequence>
<organism evidence="2 3">
    <name type="scientific">Streptomyces prasinosporus</name>
    <dbReference type="NCBI Taxonomy" id="68256"/>
    <lineage>
        <taxon>Bacteria</taxon>
        <taxon>Bacillati</taxon>
        <taxon>Actinomycetota</taxon>
        <taxon>Actinomycetes</taxon>
        <taxon>Kitasatosporales</taxon>
        <taxon>Streptomycetaceae</taxon>
        <taxon>Streptomyces</taxon>
        <taxon>Streptomyces albogriseolus group</taxon>
    </lineage>
</organism>
<dbReference type="InterPro" id="IPR016181">
    <property type="entry name" value="Acyl_CoA_acyltransferase"/>
</dbReference>
<evidence type="ECO:0000259" key="1">
    <source>
        <dbReference type="PROSITE" id="PS51186"/>
    </source>
</evidence>
<dbReference type="Gene3D" id="3.40.630.30">
    <property type="match status" value="1"/>
</dbReference>
<name>A0ABP6UIE7_9ACTN</name>
<dbReference type="EMBL" id="BAAAXF010000090">
    <property type="protein sequence ID" value="GAA3506427.1"/>
    <property type="molecule type" value="Genomic_DNA"/>
</dbReference>
<evidence type="ECO:0000313" key="2">
    <source>
        <dbReference type="EMBL" id="GAA3506427.1"/>
    </source>
</evidence>
<dbReference type="InterPro" id="IPR051908">
    <property type="entry name" value="Ribosomal_N-acetyltransferase"/>
</dbReference>
<dbReference type="SUPFAM" id="SSF55729">
    <property type="entry name" value="Acyl-CoA N-acyltransferases (Nat)"/>
    <property type="match status" value="1"/>
</dbReference>